<accession>A0A4Y2CTL1</accession>
<evidence type="ECO:0000313" key="3">
    <source>
        <dbReference type="Proteomes" id="UP000499080"/>
    </source>
</evidence>
<reference evidence="2 3" key="1">
    <citation type="journal article" date="2019" name="Sci. Rep.">
        <title>Orb-weaving spider Araneus ventricosus genome elucidates the spidroin gene catalogue.</title>
        <authorList>
            <person name="Kono N."/>
            <person name="Nakamura H."/>
            <person name="Ohtoshi R."/>
            <person name="Moran D.A.P."/>
            <person name="Shinohara A."/>
            <person name="Yoshida Y."/>
            <person name="Fujiwara M."/>
            <person name="Mori M."/>
            <person name="Tomita M."/>
            <person name="Arakawa K."/>
        </authorList>
    </citation>
    <scope>NUCLEOTIDE SEQUENCE [LARGE SCALE GENOMIC DNA]</scope>
</reference>
<name>A0A4Y2CTL1_ARAVE</name>
<evidence type="ECO:0000313" key="2">
    <source>
        <dbReference type="EMBL" id="GBM07459.1"/>
    </source>
</evidence>
<comment type="caution">
    <text evidence="2">The sequence shown here is derived from an EMBL/GenBank/DDBJ whole genome shotgun (WGS) entry which is preliminary data.</text>
</comment>
<dbReference type="Proteomes" id="UP000499080">
    <property type="component" value="Unassembled WGS sequence"/>
</dbReference>
<sequence>MEIHSKRKVEHEVVGIPQITGNAVWTIENFKTVQVEWKITIPRNKEKGRVGLVVRSRLWIRRAPGSKPDSTEDPTCVGPVARYVIRSGQTSSRWCGVKIPALARPTQKGCKAGRGPERRPPPACGGRYLLGTIKKNDTGIVPEQGQ</sequence>
<dbReference type="AlphaFoldDB" id="A0A4Y2CTL1"/>
<gene>
    <name evidence="2" type="ORF">AVEN_5263_1</name>
</gene>
<evidence type="ECO:0000256" key="1">
    <source>
        <dbReference type="SAM" id="MobiDB-lite"/>
    </source>
</evidence>
<proteinExistence type="predicted"/>
<feature type="region of interest" description="Disordered" evidence="1">
    <location>
        <begin position="106"/>
        <end position="126"/>
    </location>
</feature>
<organism evidence="2 3">
    <name type="scientific">Araneus ventricosus</name>
    <name type="common">Orbweaver spider</name>
    <name type="synonym">Epeira ventricosa</name>
    <dbReference type="NCBI Taxonomy" id="182803"/>
    <lineage>
        <taxon>Eukaryota</taxon>
        <taxon>Metazoa</taxon>
        <taxon>Ecdysozoa</taxon>
        <taxon>Arthropoda</taxon>
        <taxon>Chelicerata</taxon>
        <taxon>Arachnida</taxon>
        <taxon>Araneae</taxon>
        <taxon>Araneomorphae</taxon>
        <taxon>Entelegynae</taxon>
        <taxon>Araneoidea</taxon>
        <taxon>Araneidae</taxon>
        <taxon>Araneus</taxon>
    </lineage>
</organism>
<protein>
    <submittedName>
        <fullName evidence="2">Uncharacterized protein</fullName>
    </submittedName>
</protein>
<keyword evidence="3" id="KW-1185">Reference proteome</keyword>
<dbReference type="EMBL" id="BGPR01164331">
    <property type="protein sequence ID" value="GBM07459.1"/>
    <property type="molecule type" value="Genomic_DNA"/>
</dbReference>